<reference evidence="1" key="1">
    <citation type="submission" date="2021-02" db="EMBL/GenBank/DDBJ databases">
        <authorList>
            <consortium name="DOE Joint Genome Institute"/>
            <person name="Ahrendt S."/>
            <person name="Looney B.P."/>
            <person name="Miyauchi S."/>
            <person name="Morin E."/>
            <person name="Drula E."/>
            <person name="Courty P.E."/>
            <person name="Chicoki N."/>
            <person name="Fauchery L."/>
            <person name="Kohler A."/>
            <person name="Kuo A."/>
            <person name="Labutti K."/>
            <person name="Pangilinan J."/>
            <person name="Lipzen A."/>
            <person name="Riley R."/>
            <person name="Andreopoulos W."/>
            <person name="He G."/>
            <person name="Johnson J."/>
            <person name="Barry K.W."/>
            <person name="Grigoriev I.V."/>
            <person name="Nagy L."/>
            <person name="Hibbett D."/>
            <person name="Henrissat B."/>
            <person name="Matheny P.B."/>
            <person name="Labbe J."/>
            <person name="Martin F."/>
        </authorList>
    </citation>
    <scope>NUCLEOTIDE SEQUENCE</scope>
    <source>
        <strain evidence="1">FP105234-sp</strain>
    </source>
</reference>
<dbReference type="Proteomes" id="UP000814033">
    <property type="component" value="Unassembled WGS sequence"/>
</dbReference>
<sequence length="97" mass="10982">MEDTTAGLNDLCQHLMLKDARDLLIARYDLSPQDVSTPLRVHEKLNLDDRAQLDEADLSVIFDRSVLAFGSAEHDINLHTSLSKISKFCYPDHMTPE</sequence>
<gene>
    <name evidence="1" type="ORF">FA95DRAFT_1565306</name>
</gene>
<accession>A0ACB8RBR4</accession>
<protein>
    <submittedName>
        <fullName evidence="1">Uncharacterized protein</fullName>
    </submittedName>
</protein>
<organism evidence="1 2">
    <name type="scientific">Auriscalpium vulgare</name>
    <dbReference type="NCBI Taxonomy" id="40419"/>
    <lineage>
        <taxon>Eukaryota</taxon>
        <taxon>Fungi</taxon>
        <taxon>Dikarya</taxon>
        <taxon>Basidiomycota</taxon>
        <taxon>Agaricomycotina</taxon>
        <taxon>Agaricomycetes</taxon>
        <taxon>Russulales</taxon>
        <taxon>Auriscalpiaceae</taxon>
        <taxon>Auriscalpium</taxon>
    </lineage>
</organism>
<reference evidence="1" key="2">
    <citation type="journal article" date="2022" name="New Phytol.">
        <title>Evolutionary transition to the ectomycorrhizal habit in the genomes of a hyperdiverse lineage of mushroom-forming fungi.</title>
        <authorList>
            <person name="Looney B."/>
            <person name="Miyauchi S."/>
            <person name="Morin E."/>
            <person name="Drula E."/>
            <person name="Courty P.E."/>
            <person name="Kohler A."/>
            <person name="Kuo A."/>
            <person name="LaButti K."/>
            <person name="Pangilinan J."/>
            <person name="Lipzen A."/>
            <person name="Riley R."/>
            <person name="Andreopoulos W."/>
            <person name="He G."/>
            <person name="Johnson J."/>
            <person name="Nolan M."/>
            <person name="Tritt A."/>
            <person name="Barry K.W."/>
            <person name="Grigoriev I.V."/>
            <person name="Nagy L.G."/>
            <person name="Hibbett D."/>
            <person name="Henrissat B."/>
            <person name="Matheny P.B."/>
            <person name="Labbe J."/>
            <person name="Martin F.M."/>
        </authorList>
    </citation>
    <scope>NUCLEOTIDE SEQUENCE</scope>
    <source>
        <strain evidence="1">FP105234-sp</strain>
    </source>
</reference>
<evidence type="ECO:0000313" key="2">
    <source>
        <dbReference type="Proteomes" id="UP000814033"/>
    </source>
</evidence>
<dbReference type="EMBL" id="MU276117">
    <property type="protein sequence ID" value="KAI0041534.1"/>
    <property type="molecule type" value="Genomic_DNA"/>
</dbReference>
<comment type="caution">
    <text evidence="1">The sequence shown here is derived from an EMBL/GenBank/DDBJ whole genome shotgun (WGS) entry which is preliminary data.</text>
</comment>
<name>A0ACB8RBR4_9AGAM</name>
<evidence type="ECO:0000313" key="1">
    <source>
        <dbReference type="EMBL" id="KAI0041534.1"/>
    </source>
</evidence>
<proteinExistence type="predicted"/>
<keyword evidence="2" id="KW-1185">Reference proteome</keyword>